<proteinExistence type="predicted"/>
<organism evidence="1 2">
    <name type="scientific">Ilex paraguariensis</name>
    <name type="common">yerba mate</name>
    <dbReference type="NCBI Taxonomy" id="185542"/>
    <lineage>
        <taxon>Eukaryota</taxon>
        <taxon>Viridiplantae</taxon>
        <taxon>Streptophyta</taxon>
        <taxon>Embryophyta</taxon>
        <taxon>Tracheophyta</taxon>
        <taxon>Spermatophyta</taxon>
        <taxon>Magnoliopsida</taxon>
        <taxon>eudicotyledons</taxon>
        <taxon>Gunneridae</taxon>
        <taxon>Pentapetalae</taxon>
        <taxon>asterids</taxon>
        <taxon>campanulids</taxon>
        <taxon>Aquifoliales</taxon>
        <taxon>Aquifoliaceae</taxon>
        <taxon>Ilex</taxon>
    </lineage>
</organism>
<keyword evidence="2" id="KW-1185">Reference proteome</keyword>
<protein>
    <submittedName>
        <fullName evidence="1">Uncharacterized protein</fullName>
    </submittedName>
</protein>
<dbReference type="AlphaFoldDB" id="A0ABC8V2C2"/>
<name>A0ABC8V2C2_9AQUA</name>
<gene>
    <name evidence="1" type="ORF">ILEXP_LOCUS57939</name>
</gene>
<dbReference type="Proteomes" id="UP001642360">
    <property type="component" value="Unassembled WGS sequence"/>
</dbReference>
<accession>A0ABC8V2C2</accession>
<dbReference type="EMBL" id="CAUOFW020009947">
    <property type="protein sequence ID" value="CAK9187394.1"/>
    <property type="molecule type" value="Genomic_DNA"/>
</dbReference>
<comment type="caution">
    <text evidence="1">The sequence shown here is derived from an EMBL/GenBank/DDBJ whole genome shotgun (WGS) entry which is preliminary data.</text>
</comment>
<evidence type="ECO:0000313" key="1">
    <source>
        <dbReference type="EMBL" id="CAK9187394.1"/>
    </source>
</evidence>
<sequence length="68" mass="7996">MLTFIYPFPRSRILDCGLDLFGRDLFLKLIFIWKEEKTEETGEKISYLLIFGHLNWSFGGYLLSSSTK</sequence>
<reference evidence="1 2" key="1">
    <citation type="submission" date="2024-02" db="EMBL/GenBank/DDBJ databases">
        <authorList>
            <person name="Vignale AGUSTIN F."/>
            <person name="Sosa J E."/>
            <person name="Modenutti C."/>
        </authorList>
    </citation>
    <scope>NUCLEOTIDE SEQUENCE [LARGE SCALE GENOMIC DNA]</scope>
</reference>
<evidence type="ECO:0000313" key="2">
    <source>
        <dbReference type="Proteomes" id="UP001642360"/>
    </source>
</evidence>